<dbReference type="AlphaFoldDB" id="A0A8B2NQE5"/>
<keyword evidence="2 5" id="KW-0808">Transferase</keyword>
<dbReference type="InterPro" id="IPR000891">
    <property type="entry name" value="PYR_CT"/>
</dbReference>
<dbReference type="Gene3D" id="3.20.20.70">
    <property type="entry name" value="Aldolase class I"/>
    <property type="match status" value="1"/>
</dbReference>
<proteinExistence type="inferred from homology"/>
<keyword evidence="4 7" id="KW-0456">Lyase</keyword>
<feature type="domain" description="Pyruvate carboxyltransferase" evidence="6">
    <location>
        <begin position="5"/>
        <end position="276"/>
    </location>
</feature>
<reference evidence="7 8" key="1">
    <citation type="submission" date="2018-05" db="EMBL/GenBank/DDBJ databases">
        <title>Acuticoccus sediminis sp. nov., isolated from deep-sea sediment of Indian Ocean.</title>
        <authorList>
            <person name="Liu X."/>
            <person name="Lai Q."/>
            <person name="Du Y."/>
            <person name="Sun F."/>
            <person name="Zhang X."/>
            <person name="Wang S."/>
            <person name="Shao Z."/>
        </authorList>
    </citation>
    <scope>NUCLEOTIDE SEQUENCE [LARGE SCALE GENOMIC DNA]</scope>
    <source>
        <strain evidence="7 8">PTG4-2</strain>
    </source>
</reference>
<comment type="caution">
    <text evidence="7">The sequence shown here is derived from an EMBL/GenBank/DDBJ whole genome shotgun (WGS) entry which is preliminary data.</text>
</comment>
<accession>A0A8B2NQE5</accession>
<dbReference type="PROSITE" id="PS50991">
    <property type="entry name" value="PYR_CT"/>
    <property type="match status" value="1"/>
</dbReference>
<dbReference type="PANTHER" id="PTHR42738:SF7">
    <property type="entry name" value="HYDROXYMETHYLGLUTARYL-COA LYASE"/>
    <property type="match status" value="1"/>
</dbReference>
<evidence type="ECO:0000313" key="7">
    <source>
        <dbReference type="EMBL" id="RAH99233.1"/>
    </source>
</evidence>
<dbReference type="EMBL" id="QHHQ01000005">
    <property type="protein sequence ID" value="RAH99233.1"/>
    <property type="molecule type" value="Genomic_DNA"/>
</dbReference>
<dbReference type="GO" id="GO:0046912">
    <property type="term" value="F:acyltransferase activity, acyl groups converted into alkyl on transfer"/>
    <property type="evidence" value="ECO:0007669"/>
    <property type="project" value="InterPro"/>
</dbReference>
<evidence type="ECO:0000256" key="3">
    <source>
        <dbReference type="ARBA" id="ARBA00022723"/>
    </source>
</evidence>
<evidence type="ECO:0000256" key="4">
    <source>
        <dbReference type="ARBA" id="ARBA00023239"/>
    </source>
</evidence>
<dbReference type="OrthoDB" id="9784013at2"/>
<dbReference type="Pfam" id="PF00682">
    <property type="entry name" value="HMGL-like"/>
    <property type="match status" value="1"/>
</dbReference>
<protein>
    <submittedName>
        <fullName evidence="7">Hydroxymethylglutaryl-CoA lyase</fullName>
    </submittedName>
</protein>
<evidence type="ECO:0000256" key="5">
    <source>
        <dbReference type="RuleBase" id="RU003523"/>
    </source>
</evidence>
<organism evidence="7 8">
    <name type="scientific">Acuticoccus sediminis</name>
    <dbReference type="NCBI Taxonomy" id="2184697"/>
    <lineage>
        <taxon>Bacteria</taxon>
        <taxon>Pseudomonadati</taxon>
        <taxon>Pseudomonadota</taxon>
        <taxon>Alphaproteobacteria</taxon>
        <taxon>Hyphomicrobiales</taxon>
        <taxon>Amorphaceae</taxon>
        <taxon>Acuticoccus</taxon>
    </lineage>
</organism>
<gene>
    <name evidence="7" type="ORF">DLJ53_22075</name>
</gene>
<dbReference type="Proteomes" id="UP000249590">
    <property type="component" value="Unassembled WGS sequence"/>
</dbReference>
<dbReference type="SUPFAM" id="SSF51569">
    <property type="entry name" value="Aldolase"/>
    <property type="match status" value="1"/>
</dbReference>
<dbReference type="InterPro" id="IPR002034">
    <property type="entry name" value="AIPM/Hcit_synth_CS"/>
</dbReference>
<dbReference type="GO" id="GO:0046951">
    <property type="term" value="P:ketone body biosynthetic process"/>
    <property type="evidence" value="ECO:0007669"/>
    <property type="project" value="TreeGrafter"/>
</dbReference>
<keyword evidence="3" id="KW-0479">Metal-binding</keyword>
<comment type="similarity">
    <text evidence="5">Belongs to the alpha-IPM synthase/homocitrate synthase family.</text>
</comment>
<evidence type="ECO:0000256" key="2">
    <source>
        <dbReference type="ARBA" id="ARBA00022679"/>
    </source>
</evidence>
<evidence type="ECO:0000259" key="6">
    <source>
        <dbReference type="PROSITE" id="PS50991"/>
    </source>
</evidence>
<dbReference type="RefSeq" id="WP_111349323.1">
    <property type="nucleotide sequence ID" value="NZ_JAIWKD010000006.1"/>
</dbReference>
<comment type="similarity">
    <text evidence="1">Belongs to the HMG-CoA lyase family.</text>
</comment>
<dbReference type="PANTHER" id="PTHR42738">
    <property type="entry name" value="HYDROXYMETHYLGLUTARYL-COA LYASE"/>
    <property type="match status" value="1"/>
</dbReference>
<name>A0A8B2NQE5_9HYPH</name>
<dbReference type="InterPro" id="IPR043594">
    <property type="entry name" value="HMGL"/>
</dbReference>
<dbReference type="CDD" id="cd07938">
    <property type="entry name" value="DRE_TIM_HMGL"/>
    <property type="match status" value="1"/>
</dbReference>
<dbReference type="GO" id="GO:0006552">
    <property type="term" value="P:L-leucine catabolic process"/>
    <property type="evidence" value="ECO:0007669"/>
    <property type="project" value="TreeGrafter"/>
</dbReference>
<evidence type="ECO:0000256" key="1">
    <source>
        <dbReference type="ARBA" id="ARBA00009405"/>
    </source>
</evidence>
<evidence type="ECO:0000313" key="8">
    <source>
        <dbReference type="Proteomes" id="UP000249590"/>
    </source>
</evidence>
<dbReference type="GO" id="GO:0004419">
    <property type="term" value="F:hydroxymethylglutaryl-CoA lyase activity"/>
    <property type="evidence" value="ECO:0007669"/>
    <property type="project" value="TreeGrafter"/>
</dbReference>
<dbReference type="GO" id="GO:0046872">
    <property type="term" value="F:metal ion binding"/>
    <property type="evidence" value="ECO:0007669"/>
    <property type="project" value="UniProtKB-KW"/>
</dbReference>
<dbReference type="NCBIfam" id="NF004283">
    <property type="entry name" value="PRK05692.1"/>
    <property type="match status" value="1"/>
</dbReference>
<dbReference type="InterPro" id="IPR013785">
    <property type="entry name" value="Aldolase_TIM"/>
</dbReference>
<dbReference type="PROSITE" id="PS00815">
    <property type="entry name" value="AIPM_HOMOCIT_SYNTH_1"/>
    <property type="match status" value="1"/>
</dbReference>
<keyword evidence="8" id="KW-1185">Reference proteome</keyword>
<sequence length="314" mass="33168">MREDILVREVGLRDGLQLVPEMMPTERKIEWMTRSAAAGVREIEVTSFVPAKIIPQFADADDVAAAALADASFLASVLAVNFKGAVRAFDAGFRKINTLVSASETHSLANVRRTRAEAVDAFRAMIAEREARGLAGEVTIACCVATAFGCTLQGEVPERDVVDLARQVAEAGADEIMIADTVGYADPLRVGRLMRAVAAEIGDLPILAHFHDTRGLGLANVVAAVEAGVRRFDASLGGLGGCPFAPGATGNIDTEDTVYLLETMGFDTGIDLDALLALRTDLEAWLPGQRLGGAVHRAGVPKLPATYPTLVAAE</sequence>